<gene>
    <name evidence="1" type="ORF">CWI39_0405p0030</name>
</gene>
<dbReference type="EMBL" id="PIXR01000405">
    <property type="protein sequence ID" value="TBU06904.1"/>
    <property type="molecule type" value="Genomic_DNA"/>
</dbReference>
<sequence length="181" mass="21914">MIDENVEEIQKRLLNIQEELDNEYIEYTKRDFELKLSHYTQIKPILDQRDLIFADLKNPWELCFLNYEMGCELLPIDKNNKVIADFIENIKVWYEENYFCCVEISFTDTNPYFSNKKLLKKFSVLSEETENTKINWKEKINAPIFQFFEEEEDILETFDVLYEMYVNAIFYLSLAEELESQ</sequence>
<dbReference type="InterPro" id="IPR037231">
    <property type="entry name" value="NAP-like_sf"/>
</dbReference>
<dbReference type="Gene3D" id="3.30.1120.90">
    <property type="entry name" value="Nucleosome assembly protein"/>
    <property type="match status" value="1"/>
</dbReference>
<dbReference type="VEuPathDB" id="MicrosporidiaDB:CWI36_2116p0020"/>
<evidence type="ECO:0000313" key="2">
    <source>
        <dbReference type="Proteomes" id="UP000293045"/>
    </source>
</evidence>
<evidence type="ECO:0000313" key="1">
    <source>
        <dbReference type="EMBL" id="TBU06904.1"/>
    </source>
</evidence>
<dbReference type="Proteomes" id="UP000293045">
    <property type="component" value="Unassembled WGS sequence"/>
</dbReference>
<comment type="caution">
    <text evidence="1">The sequence shown here is derived from an EMBL/GenBank/DDBJ whole genome shotgun (WGS) entry which is preliminary data.</text>
</comment>
<name>A0A4Q9LG10_9MICR</name>
<proteinExistence type="predicted"/>
<dbReference type="AlphaFoldDB" id="A0A4Q9LG10"/>
<organism evidence="1 2">
    <name type="scientific">Hamiltosporidium magnivora</name>
    <dbReference type="NCBI Taxonomy" id="148818"/>
    <lineage>
        <taxon>Eukaryota</taxon>
        <taxon>Fungi</taxon>
        <taxon>Fungi incertae sedis</taxon>
        <taxon>Microsporidia</taxon>
        <taxon>Dubosqiidae</taxon>
        <taxon>Hamiltosporidium</taxon>
    </lineage>
</organism>
<dbReference type="VEuPathDB" id="MicrosporidiaDB:CWI39_0405p0030"/>
<reference evidence="1 2" key="1">
    <citation type="submission" date="2017-12" db="EMBL/GenBank/DDBJ databases">
        <authorList>
            <person name="Pombert J.-F."/>
            <person name="Haag K.L."/>
            <person name="Ebert D."/>
        </authorList>
    </citation>
    <scope>NUCLEOTIDE SEQUENCE [LARGE SCALE GENOMIC DNA]</scope>
    <source>
        <strain evidence="1">IL-BN-2</strain>
    </source>
</reference>
<dbReference type="SUPFAM" id="SSF143113">
    <property type="entry name" value="NAP-like"/>
    <property type="match status" value="1"/>
</dbReference>
<evidence type="ECO:0008006" key="3">
    <source>
        <dbReference type="Google" id="ProtNLM"/>
    </source>
</evidence>
<accession>A0A4Q9LG10</accession>
<protein>
    <recommendedName>
        <fullName evidence="3">Nucleosome assembly protein</fullName>
    </recommendedName>
</protein>